<sequence>MYCAQARIKKRGRGIKTIKRIQGLFAAQCHVRFQLLDTVAKIPQQSHHVTSRHPQTRSAPPTVITNSLTTFLDALALDRPQLSSSLRPNV</sequence>
<protein>
    <submittedName>
        <fullName evidence="1">Uncharacterized protein</fullName>
    </submittedName>
</protein>
<comment type="caution">
    <text evidence="1">The sequence shown here is derived from an EMBL/GenBank/DDBJ whole genome shotgun (WGS) entry which is preliminary data.</text>
</comment>
<evidence type="ECO:0000313" key="1">
    <source>
        <dbReference type="EMBL" id="RSM05606.1"/>
    </source>
</evidence>
<keyword evidence="2" id="KW-1185">Reference proteome</keyword>
<dbReference type="Proteomes" id="UP000287144">
    <property type="component" value="Unassembled WGS sequence"/>
</dbReference>
<proteinExistence type="predicted"/>
<gene>
    <name evidence="1" type="ORF">CEP52_006142</name>
</gene>
<dbReference type="AlphaFoldDB" id="A0A428TUA5"/>
<organism evidence="1 2">
    <name type="scientific">Fusarium oligoseptatum</name>
    <dbReference type="NCBI Taxonomy" id="2604345"/>
    <lineage>
        <taxon>Eukaryota</taxon>
        <taxon>Fungi</taxon>
        <taxon>Dikarya</taxon>
        <taxon>Ascomycota</taxon>
        <taxon>Pezizomycotina</taxon>
        <taxon>Sordariomycetes</taxon>
        <taxon>Hypocreomycetidae</taxon>
        <taxon>Hypocreales</taxon>
        <taxon>Nectriaceae</taxon>
        <taxon>Fusarium</taxon>
        <taxon>Fusarium solani species complex</taxon>
    </lineage>
</organism>
<dbReference type="EMBL" id="NKCK01000051">
    <property type="protein sequence ID" value="RSM05606.1"/>
    <property type="molecule type" value="Genomic_DNA"/>
</dbReference>
<evidence type="ECO:0000313" key="2">
    <source>
        <dbReference type="Proteomes" id="UP000287144"/>
    </source>
</evidence>
<name>A0A428TUA5_9HYPO</name>
<reference evidence="1 2" key="1">
    <citation type="submission" date="2017-06" db="EMBL/GenBank/DDBJ databases">
        <title>Comparative genomic analysis of Ambrosia Fusariam Clade fungi.</title>
        <authorList>
            <person name="Stajich J.E."/>
            <person name="Carrillo J."/>
            <person name="Kijimoto T."/>
            <person name="Eskalen A."/>
            <person name="O'Donnell K."/>
            <person name="Kasson M."/>
        </authorList>
    </citation>
    <scope>NUCLEOTIDE SEQUENCE [LARGE SCALE GENOMIC DNA]</scope>
    <source>
        <strain evidence="1 2">NRRL62579</strain>
    </source>
</reference>
<accession>A0A428TUA5</accession>